<evidence type="ECO:0000313" key="2">
    <source>
        <dbReference type="EMBL" id="PWJ20212.1"/>
    </source>
</evidence>
<keyword evidence="4" id="KW-1185">Reference proteome</keyword>
<evidence type="ECO:0008006" key="6">
    <source>
        <dbReference type="Google" id="ProtNLM"/>
    </source>
</evidence>
<protein>
    <recommendedName>
        <fullName evidence="6">Hemolysin type calcium-binding protein</fullName>
    </recommendedName>
</protein>
<dbReference type="EMBL" id="QGDJ01000003">
    <property type="protein sequence ID" value="PWJ20212.1"/>
    <property type="molecule type" value="Genomic_DNA"/>
</dbReference>
<gene>
    <name evidence="2" type="ORF">BCF38_10327</name>
    <name evidence="3" type="ORF">SAMN05421539_10327</name>
</gene>
<dbReference type="OrthoDB" id="9773411at2"/>
<dbReference type="InterPro" id="IPR018511">
    <property type="entry name" value="Hemolysin-typ_Ca-bd_CS"/>
</dbReference>
<evidence type="ECO:0000256" key="1">
    <source>
        <dbReference type="SAM" id="MobiDB-lite"/>
    </source>
</evidence>
<dbReference type="PROSITE" id="PS00330">
    <property type="entry name" value="HEMOLYSIN_CALCIUM"/>
    <property type="match status" value="1"/>
</dbReference>
<feature type="region of interest" description="Disordered" evidence="1">
    <location>
        <begin position="418"/>
        <end position="451"/>
    </location>
</feature>
<reference evidence="3 5" key="1">
    <citation type="submission" date="2016-10" db="EMBL/GenBank/DDBJ databases">
        <authorList>
            <person name="Cai Z."/>
        </authorList>
    </citation>
    <scope>NUCLEOTIDE SEQUENCE [LARGE SCALE GENOMIC DNA]</scope>
    <source>
        <strain evidence="3 5">DSM 25227</strain>
    </source>
</reference>
<dbReference type="InterPro" id="IPR011049">
    <property type="entry name" value="Serralysin-like_metalloprot_C"/>
</dbReference>
<dbReference type="PRINTS" id="PR00313">
    <property type="entry name" value="CABNDNGRPT"/>
</dbReference>
<evidence type="ECO:0000313" key="4">
    <source>
        <dbReference type="Proteomes" id="UP000245839"/>
    </source>
</evidence>
<dbReference type="Proteomes" id="UP000245839">
    <property type="component" value="Unassembled WGS sequence"/>
</dbReference>
<dbReference type="GO" id="GO:0005509">
    <property type="term" value="F:calcium ion binding"/>
    <property type="evidence" value="ECO:0007669"/>
    <property type="project" value="InterPro"/>
</dbReference>
<reference evidence="2 4" key="2">
    <citation type="submission" date="2018-03" db="EMBL/GenBank/DDBJ databases">
        <title>Genomic Encyclopedia of Archaeal and Bacterial Type Strains, Phase II (KMG-II): from individual species to whole genera.</title>
        <authorList>
            <person name="Goeker M."/>
        </authorList>
    </citation>
    <scope>NUCLEOTIDE SEQUENCE [LARGE SCALE GENOMIC DNA]</scope>
    <source>
        <strain evidence="2 4">DSM 25227</strain>
    </source>
</reference>
<organism evidence="3 5">
    <name type="scientific">Jannaschia seohaensis</name>
    <dbReference type="NCBI Taxonomy" id="475081"/>
    <lineage>
        <taxon>Bacteria</taxon>
        <taxon>Pseudomonadati</taxon>
        <taxon>Pseudomonadota</taxon>
        <taxon>Alphaproteobacteria</taxon>
        <taxon>Rhodobacterales</taxon>
        <taxon>Roseobacteraceae</taxon>
        <taxon>Jannaschia</taxon>
    </lineage>
</organism>
<proteinExistence type="predicted"/>
<dbReference type="InterPro" id="IPR001343">
    <property type="entry name" value="Hemolysn_Ca-bd"/>
</dbReference>
<dbReference type="Gene3D" id="2.150.10.10">
    <property type="entry name" value="Serralysin-like metalloprotease, C-terminal"/>
    <property type="match status" value="2"/>
</dbReference>
<dbReference type="Pfam" id="PF00353">
    <property type="entry name" value="HemolysinCabind"/>
    <property type="match status" value="2"/>
</dbReference>
<accession>A0A2Y9AJI1</accession>
<evidence type="ECO:0000313" key="5">
    <source>
        <dbReference type="Proteomes" id="UP000251571"/>
    </source>
</evidence>
<evidence type="ECO:0000313" key="3">
    <source>
        <dbReference type="EMBL" id="SSA44206.1"/>
    </source>
</evidence>
<dbReference type="RefSeq" id="WP_109563817.1">
    <property type="nucleotide sequence ID" value="NZ_QGDJ01000003.1"/>
</dbReference>
<dbReference type="AlphaFoldDB" id="A0A2Y9AJI1"/>
<name>A0A2Y9AJI1_9RHOB</name>
<dbReference type="SUPFAM" id="SSF51120">
    <property type="entry name" value="beta-Roll"/>
    <property type="match status" value="1"/>
</dbReference>
<dbReference type="EMBL" id="UETC01000003">
    <property type="protein sequence ID" value="SSA44206.1"/>
    <property type="molecule type" value="Genomic_DNA"/>
</dbReference>
<dbReference type="Proteomes" id="UP000251571">
    <property type="component" value="Unassembled WGS sequence"/>
</dbReference>
<sequence length="631" mass="65712">MLTEHLVTNPEVLVNSDVVGRQEQPALSSLSGGGLVTVWVTLEGDNGVYGQLFDEEGNRAGAVFQVNTSETWGYGEPKVAPLPGGGFVTIWDEGEILAQLFDDTGAKIGGEIMVSAGEGGHPGRPEIAALEGGDFAVTWSWDGGADADQSGIYLLRFSGTGQPQGDMILVNTTTVGSQGRPDITGLVGGASVVSWTSYDDSTGYDIYSQRFDETGAAIGPEFRMNTTVSGWQEASALAGLSGGGFVAVWHSSVGDGDATGIFGQRYAADGTALGTEFQVNTFTEGRQSNAKVTGTADGGYVVAWDSFEQDGDGFGVYGQRFDASGVRIGTELRLNDQTASWQILGEIETLQDGSIAAIWSSSEQDGDANGVVSRRYGPELWGTQGADTLIDPGNSAFIDGRGGDDELVGGSGDNIIIGSDGNDRLDGGPGADSLNGGRGADRMIGGGGNDSYVVDDRDDRIEEIAGGGEDSVLTSSNFNLGDAEIEEVIFAGTSRQQVMGNGVATSFVGNDRVNILAGGGGRDTLEGGGGVDYFAFQLEDAPGTARIVDFQDGDLLALDDRLFDLGDGLVDPRNVTQRQIDAALKNGFAWYDRASGELTIDTDGRGGPDDPDVIAIVETTPQLGPDNIILF</sequence>